<protein>
    <submittedName>
        <fullName evidence="2">Uncharacterized protein</fullName>
    </submittedName>
</protein>
<comment type="caution">
    <text evidence="2">The sequence shown here is derived from an EMBL/GenBank/DDBJ whole genome shotgun (WGS) entry which is preliminary data.</text>
</comment>
<accession>A0A4Z2ID57</accession>
<evidence type="ECO:0000313" key="3">
    <source>
        <dbReference type="Proteomes" id="UP000314294"/>
    </source>
</evidence>
<organism evidence="2 3">
    <name type="scientific">Liparis tanakae</name>
    <name type="common">Tanaka's snailfish</name>
    <dbReference type="NCBI Taxonomy" id="230148"/>
    <lineage>
        <taxon>Eukaryota</taxon>
        <taxon>Metazoa</taxon>
        <taxon>Chordata</taxon>
        <taxon>Craniata</taxon>
        <taxon>Vertebrata</taxon>
        <taxon>Euteleostomi</taxon>
        <taxon>Actinopterygii</taxon>
        <taxon>Neopterygii</taxon>
        <taxon>Teleostei</taxon>
        <taxon>Neoteleostei</taxon>
        <taxon>Acanthomorphata</taxon>
        <taxon>Eupercaria</taxon>
        <taxon>Perciformes</taxon>
        <taxon>Cottioidei</taxon>
        <taxon>Cottales</taxon>
        <taxon>Liparidae</taxon>
        <taxon>Liparis</taxon>
    </lineage>
</organism>
<evidence type="ECO:0000313" key="2">
    <source>
        <dbReference type="EMBL" id="TNN76019.1"/>
    </source>
</evidence>
<reference evidence="2 3" key="1">
    <citation type="submission" date="2019-03" db="EMBL/GenBank/DDBJ databases">
        <title>First draft genome of Liparis tanakae, snailfish: a comprehensive survey of snailfish specific genes.</title>
        <authorList>
            <person name="Kim W."/>
            <person name="Song I."/>
            <person name="Jeong J.-H."/>
            <person name="Kim D."/>
            <person name="Kim S."/>
            <person name="Ryu S."/>
            <person name="Song J.Y."/>
            <person name="Lee S.K."/>
        </authorList>
    </citation>
    <scope>NUCLEOTIDE SEQUENCE [LARGE SCALE GENOMIC DNA]</scope>
    <source>
        <tissue evidence="2">Muscle</tissue>
    </source>
</reference>
<dbReference type="Proteomes" id="UP000314294">
    <property type="component" value="Unassembled WGS sequence"/>
</dbReference>
<dbReference type="EMBL" id="SRLO01000097">
    <property type="protein sequence ID" value="TNN76019.1"/>
    <property type="molecule type" value="Genomic_DNA"/>
</dbReference>
<gene>
    <name evidence="2" type="ORF">EYF80_013782</name>
</gene>
<keyword evidence="3" id="KW-1185">Reference proteome</keyword>
<feature type="region of interest" description="Disordered" evidence="1">
    <location>
        <begin position="34"/>
        <end position="55"/>
    </location>
</feature>
<proteinExistence type="predicted"/>
<evidence type="ECO:0000256" key="1">
    <source>
        <dbReference type="SAM" id="MobiDB-lite"/>
    </source>
</evidence>
<dbReference type="AlphaFoldDB" id="A0A4Z2ID57"/>
<sequence length="104" mass="11556">MIPRCHPDTKESSLVELRGPRRAEVKSPILELGFEAPPARSDGRDRRGPGARCRRRGSAKPYLTNVCVYPCQVCHWNSLCCGKVLSSPRGRGQHSRQIGIFALT</sequence>
<name>A0A4Z2ID57_9TELE</name>